<organism evidence="9 10">
    <name type="scientific">Thermopolyspora flexuosa</name>
    <dbReference type="NCBI Taxonomy" id="103836"/>
    <lineage>
        <taxon>Bacteria</taxon>
        <taxon>Bacillati</taxon>
        <taxon>Actinomycetota</taxon>
        <taxon>Actinomycetes</taxon>
        <taxon>Streptosporangiales</taxon>
        <taxon>Streptosporangiaceae</taxon>
        <taxon>Thermopolyspora</taxon>
    </lineage>
</organism>
<dbReference type="CDD" id="cd17321">
    <property type="entry name" value="MFS_MMR_MDR_like"/>
    <property type="match status" value="1"/>
</dbReference>
<evidence type="ECO:0000256" key="2">
    <source>
        <dbReference type="ARBA" id="ARBA00022448"/>
    </source>
</evidence>
<dbReference type="PRINTS" id="PR01036">
    <property type="entry name" value="TCRTETB"/>
</dbReference>
<keyword evidence="10" id="KW-1185">Reference proteome</keyword>
<feature type="transmembrane region" description="Helical" evidence="7">
    <location>
        <begin position="325"/>
        <end position="344"/>
    </location>
</feature>
<keyword evidence="5 7" id="KW-1133">Transmembrane helix</keyword>
<feature type="transmembrane region" description="Helical" evidence="7">
    <location>
        <begin position="195"/>
        <end position="217"/>
    </location>
</feature>
<dbReference type="PROSITE" id="PS50850">
    <property type="entry name" value="MFS"/>
    <property type="match status" value="1"/>
</dbReference>
<dbReference type="EMBL" id="VFPQ01000001">
    <property type="protein sequence ID" value="TQM75851.1"/>
    <property type="molecule type" value="Genomic_DNA"/>
</dbReference>
<sequence length="456" mass="45911">MPERNRWSVVVGLGLVVFMATLDATAVAIALPAIERGYGVTTTVTEWVVLGYLLPLIAVSLPAGRWLDGVGLRGAHVFATAGFGLSSLAAGLAPGIGWLVAARAVQGTFAGILFALGPMIATRVVRPEARGRAVGVITSLGPLGAVSGPVLGGLIVDGLGWPWIFYLNLPVCLAVILIGWAGLSPDRPLVPPGRTLLAEAVVLGAALVAGMLALSLAAGRHPAWLLLALAAVPPLIVWARMEGSRGTRALIRAPGVAGPLVTVMLISMAAAAVEFTVSFHLQRVAGLGPSAAGMTLLAFPAGMVPAGLLAGLLVDRWSAAGTARLGALVLAAGLALLVPLDATWSPAEVLWRLGIAGCGVGLTNGPAVTLVMTRAAGDLLGTAGAAQSLARQLGFAVAPALVTTVWAGYGYAPAGLRAAMLPVTAAAVLALVALARSRTARPAEDDLAARPSAADA</sequence>
<keyword evidence="3" id="KW-1003">Cell membrane</keyword>
<feature type="transmembrane region" description="Helical" evidence="7">
    <location>
        <begin position="44"/>
        <end position="63"/>
    </location>
</feature>
<dbReference type="Proteomes" id="UP000319213">
    <property type="component" value="Unassembled WGS sequence"/>
</dbReference>
<evidence type="ECO:0000256" key="5">
    <source>
        <dbReference type="ARBA" id="ARBA00022989"/>
    </source>
</evidence>
<dbReference type="GO" id="GO:0022857">
    <property type="term" value="F:transmembrane transporter activity"/>
    <property type="evidence" value="ECO:0007669"/>
    <property type="project" value="InterPro"/>
</dbReference>
<feature type="transmembrane region" description="Helical" evidence="7">
    <location>
        <begin position="133"/>
        <end position="155"/>
    </location>
</feature>
<dbReference type="InterPro" id="IPR011701">
    <property type="entry name" value="MFS"/>
</dbReference>
<dbReference type="Pfam" id="PF07690">
    <property type="entry name" value="MFS_1"/>
    <property type="match status" value="1"/>
</dbReference>
<keyword evidence="2" id="KW-0813">Transport</keyword>
<dbReference type="Gene3D" id="1.20.1250.20">
    <property type="entry name" value="MFS general substrate transporter like domains"/>
    <property type="match status" value="1"/>
</dbReference>
<keyword evidence="6 7" id="KW-0472">Membrane</keyword>
<keyword evidence="4 7" id="KW-0812">Transmembrane</keyword>
<feature type="transmembrane region" description="Helical" evidence="7">
    <location>
        <begin position="75"/>
        <end position="98"/>
    </location>
</feature>
<dbReference type="InterPro" id="IPR036259">
    <property type="entry name" value="MFS_trans_sf"/>
</dbReference>
<dbReference type="AlphaFoldDB" id="A0A543IZ77"/>
<feature type="transmembrane region" description="Helical" evidence="7">
    <location>
        <begin position="350"/>
        <end position="372"/>
    </location>
</feature>
<feature type="transmembrane region" description="Helical" evidence="7">
    <location>
        <begin position="104"/>
        <end position="121"/>
    </location>
</feature>
<evidence type="ECO:0000256" key="6">
    <source>
        <dbReference type="ARBA" id="ARBA00023136"/>
    </source>
</evidence>
<feature type="transmembrane region" description="Helical" evidence="7">
    <location>
        <begin position="418"/>
        <end position="435"/>
    </location>
</feature>
<evidence type="ECO:0000256" key="7">
    <source>
        <dbReference type="SAM" id="Phobius"/>
    </source>
</evidence>
<dbReference type="PANTHER" id="PTHR42718">
    <property type="entry name" value="MAJOR FACILITATOR SUPERFAMILY MULTIDRUG TRANSPORTER MFSC"/>
    <property type="match status" value="1"/>
</dbReference>
<feature type="domain" description="Major facilitator superfamily (MFS) profile" evidence="8">
    <location>
        <begin position="9"/>
        <end position="438"/>
    </location>
</feature>
<feature type="transmembrane region" description="Helical" evidence="7">
    <location>
        <begin position="253"/>
        <end position="273"/>
    </location>
</feature>
<feature type="transmembrane region" description="Helical" evidence="7">
    <location>
        <begin position="293"/>
        <end position="313"/>
    </location>
</feature>
<evidence type="ECO:0000313" key="10">
    <source>
        <dbReference type="Proteomes" id="UP000319213"/>
    </source>
</evidence>
<feature type="transmembrane region" description="Helical" evidence="7">
    <location>
        <begin position="161"/>
        <end position="183"/>
    </location>
</feature>
<dbReference type="RefSeq" id="WP_170198820.1">
    <property type="nucleotide sequence ID" value="NZ_BMPV01000001.1"/>
</dbReference>
<evidence type="ECO:0000259" key="8">
    <source>
        <dbReference type="PROSITE" id="PS50850"/>
    </source>
</evidence>
<dbReference type="Gene3D" id="1.20.1720.10">
    <property type="entry name" value="Multidrug resistance protein D"/>
    <property type="match status" value="1"/>
</dbReference>
<gene>
    <name evidence="9" type="ORF">FHX40_2573</name>
</gene>
<evidence type="ECO:0000256" key="3">
    <source>
        <dbReference type="ARBA" id="ARBA00022475"/>
    </source>
</evidence>
<accession>A0A543IZ77</accession>
<evidence type="ECO:0000256" key="4">
    <source>
        <dbReference type="ARBA" id="ARBA00022692"/>
    </source>
</evidence>
<reference evidence="9 10" key="1">
    <citation type="submission" date="2019-06" db="EMBL/GenBank/DDBJ databases">
        <title>Sequencing the genomes of 1000 actinobacteria strains.</title>
        <authorList>
            <person name="Klenk H.-P."/>
        </authorList>
    </citation>
    <scope>NUCLEOTIDE SEQUENCE [LARGE SCALE GENOMIC DNA]</scope>
    <source>
        <strain evidence="9 10">DSM 43186</strain>
    </source>
</reference>
<name>A0A543IZ77_9ACTN</name>
<feature type="transmembrane region" description="Helical" evidence="7">
    <location>
        <begin position="393"/>
        <end position="412"/>
    </location>
</feature>
<dbReference type="SUPFAM" id="SSF103473">
    <property type="entry name" value="MFS general substrate transporter"/>
    <property type="match status" value="1"/>
</dbReference>
<dbReference type="PANTHER" id="PTHR42718:SF46">
    <property type="entry name" value="BLR6921 PROTEIN"/>
    <property type="match status" value="1"/>
</dbReference>
<protein>
    <submittedName>
        <fullName evidence="9">Putative MFS family arabinose efflux permease</fullName>
    </submittedName>
</protein>
<dbReference type="GO" id="GO:0005886">
    <property type="term" value="C:plasma membrane"/>
    <property type="evidence" value="ECO:0007669"/>
    <property type="project" value="UniProtKB-SubCell"/>
</dbReference>
<feature type="transmembrane region" description="Helical" evidence="7">
    <location>
        <begin position="223"/>
        <end position="241"/>
    </location>
</feature>
<comment type="subcellular location">
    <subcellularLocation>
        <location evidence="1">Cell membrane</location>
        <topology evidence="1">Multi-pass membrane protein</topology>
    </subcellularLocation>
</comment>
<comment type="caution">
    <text evidence="9">The sequence shown here is derived from an EMBL/GenBank/DDBJ whole genome shotgun (WGS) entry which is preliminary data.</text>
</comment>
<dbReference type="InterPro" id="IPR020846">
    <property type="entry name" value="MFS_dom"/>
</dbReference>
<evidence type="ECO:0000256" key="1">
    <source>
        <dbReference type="ARBA" id="ARBA00004651"/>
    </source>
</evidence>
<proteinExistence type="predicted"/>
<evidence type="ECO:0000313" key="9">
    <source>
        <dbReference type="EMBL" id="TQM75851.1"/>
    </source>
</evidence>